<keyword evidence="5" id="KW-1185">Reference proteome</keyword>
<evidence type="ECO:0000256" key="1">
    <source>
        <dbReference type="SAM" id="MobiDB-lite"/>
    </source>
</evidence>
<comment type="caution">
    <text evidence="4">The sequence shown here is derived from an EMBL/GenBank/DDBJ whole genome shotgun (WGS) entry which is preliminary data.</text>
</comment>
<feature type="transmembrane region" description="Helical" evidence="2">
    <location>
        <begin position="87"/>
        <end position="103"/>
    </location>
</feature>
<feature type="compositionally biased region" description="Basic and acidic residues" evidence="1">
    <location>
        <begin position="808"/>
        <end position="817"/>
    </location>
</feature>
<organism evidence="4 5">
    <name type="scientific">Candolleomyces eurysporus</name>
    <dbReference type="NCBI Taxonomy" id="2828524"/>
    <lineage>
        <taxon>Eukaryota</taxon>
        <taxon>Fungi</taxon>
        <taxon>Dikarya</taxon>
        <taxon>Basidiomycota</taxon>
        <taxon>Agaricomycotina</taxon>
        <taxon>Agaricomycetes</taxon>
        <taxon>Agaricomycetidae</taxon>
        <taxon>Agaricales</taxon>
        <taxon>Agaricineae</taxon>
        <taxon>Psathyrellaceae</taxon>
        <taxon>Candolleomyces</taxon>
    </lineage>
</organism>
<evidence type="ECO:0000256" key="2">
    <source>
        <dbReference type="SAM" id="Phobius"/>
    </source>
</evidence>
<keyword evidence="2" id="KW-0812">Transmembrane</keyword>
<dbReference type="EMBL" id="JANBPK010001038">
    <property type="protein sequence ID" value="KAJ2927122.1"/>
    <property type="molecule type" value="Genomic_DNA"/>
</dbReference>
<reference evidence="4" key="1">
    <citation type="submission" date="2022-06" db="EMBL/GenBank/DDBJ databases">
        <title>Genome Sequence of Candolleomyces eurysporus.</title>
        <authorList>
            <person name="Buettner E."/>
        </authorList>
    </citation>
    <scope>NUCLEOTIDE SEQUENCE</scope>
    <source>
        <strain evidence="4">VTCC 930004</strain>
    </source>
</reference>
<name>A0A9W8J2N5_9AGAR</name>
<dbReference type="AlphaFoldDB" id="A0A9W8J2N5"/>
<evidence type="ECO:0000259" key="3">
    <source>
        <dbReference type="Pfam" id="PF20153"/>
    </source>
</evidence>
<sequence length="833" mass="94665">MNTVLVTILAKQWLTEYVWDVGTFVPSPRQRFALRHLRFQLLSRWKVPTIIEYLPLQLVVAVLLFYAGLISFLWILHPIVAAPTTSLIAISVLIFVLTTIAPVCQPLCPFQSVQAWLFYRISYSVSRWFFPEAQSRWKMPSEGDWVDHGIQIIRSQDDASYEAKGLIWVQRSLGTSNPGLIKKVFSCAVSLPGTVAPQVLCVLCADYIPISVLGSEDDERGLQSVNDLGNLLGGPVFTQVFSTIYTYLSTFKDSEAPFRIQDLTDSPEFEPCIWILLGLIRHKWVGPSRAKDGWNLLLELSTSSILAGAPSLQIAIRKRILQTFLDDGLWVWNIRLGFRNETPDIEIKLPESWPLTALTTGAEFEEEHMWTLVMAFTLFVLLRETCNQQALNCCRLITSYLDGKLLSKDHCQNMTRAVQLSTRILSRRARSLNRGAAFHDNFRSLLHTLSAVVIAVPSLEGLKDDVWKLRMALGARTIQDIHEGFNENSKILRDYQMEIKSMTTRSSISDLATERVEELAALMMDAFPSSPWQGIDLDYNYNHVLITAFILNIPGGHLFYRDHFFRQTIFLLDDERLSTIETAFVHTFQATAKDNPFGQNDLSDIPQETILDVLAKECARGKWSVYTEIFNIMTAFLEAEGPIQAEKQLKGWNKSVLSDISEPLLRVQPNGTSRKLESETWKPTQRFLEAVRDNCGYDSWDRECKRLLADIFRKGEVAILNVGKSAQMIPLQKDIDMDGKKAYGWTDGAKHKGDYSQQQKALDANLNACHGENALNYTIWTFCPDDHSHEWGDGWNMEDLSLWSPSDVWEKQRDPDRRRRRTCGESGAFGAVG</sequence>
<dbReference type="InterPro" id="IPR052066">
    <property type="entry name" value="Glycosphingolipid_Hydrolases"/>
</dbReference>
<dbReference type="Proteomes" id="UP001140091">
    <property type="component" value="Unassembled WGS sequence"/>
</dbReference>
<proteinExistence type="predicted"/>
<dbReference type="OrthoDB" id="2756178at2759"/>
<feature type="domain" description="DUF6535" evidence="3">
    <location>
        <begin position="4"/>
        <end position="74"/>
    </location>
</feature>
<accession>A0A9W8J2N5</accession>
<dbReference type="Pfam" id="PF20153">
    <property type="entry name" value="DUF6535"/>
    <property type="match status" value="1"/>
</dbReference>
<dbReference type="GO" id="GO:0050295">
    <property type="term" value="F:steryl-beta-glucosidase activity"/>
    <property type="evidence" value="ECO:0007669"/>
    <property type="project" value="TreeGrafter"/>
</dbReference>
<dbReference type="InterPro" id="IPR045338">
    <property type="entry name" value="DUF6535"/>
</dbReference>
<keyword evidence="2" id="KW-0472">Membrane</keyword>
<evidence type="ECO:0000313" key="5">
    <source>
        <dbReference type="Proteomes" id="UP001140091"/>
    </source>
</evidence>
<protein>
    <recommendedName>
        <fullName evidence="3">DUF6535 domain-containing protein</fullName>
    </recommendedName>
</protein>
<gene>
    <name evidence="4" type="ORF">H1R20_g10030</name>
</gene>
<feature type="region of interest" description="Disordered" evidence="1">
    <location>
        <begin position="808"/>
        <end position="833"/>
    </location>
</feature>
<feature type="transmembrane region" description="Helical" evidence="2">
    <location>
        <begin position="53"/>
        <end position="75"/>
    </location>
</feature>
<keyword evidence="2" id="KW-1133">Transmembrane helix</keyword>
<feature type="non-terminal residue" evidence="4">
    <location>
        <position position="1"/>
    </location>
</feature>
<dbReference type="PANTHER" id="PTHR31308:SF6">
    <property type="entry name" value="GLYCOSIDE HYDROLASE FAMILY 5 C-TERMINAL DOMAIN-CONTAINING PROTEIN"/>
    <property type="match status" value="1"/>
</dbReference>
<evidence type="ECO:0000313" key="4">
    <source>
        <dbReference type="EMBL" id="KAJ2927122.1"/>
    </source>
</evidence>
<dbReference type="GO" id="GO:1904462">
    <property type="term" value="P:ergosteryl 3-beta-D-glucoside catabolic process"/>
    <property type="evidence" value="ECO:0007669"/>
    <property type="project" value="TreeGrafter"/>
</dbReference>
<dbReference type="PANTHER" id="PTHR31308">
    <property type="match status" value="1"/>
</dbReference>